<proteinExistence type="predicted"/>
<gene>
    <name evidence="2" type="ORF">KUV50_11135</name>
</gene>
<comment type="caution">
    <text evidence="2">The sequence shown here is derived from an EMBL/GenBank/DDBJ whole genome shotgun (WGS) entry which is preliminary data.</text>
</comment>
<feature type="domain" description="Neutral/alkaline non-lysosomal ceramidase N-terminal" evidence="1">
    <location>
        <begin position="30"/>
        <end position="255"/>
    </location>
</feature>
<dbReference type="InterPro" id="IPR031329">
    <property type="entry name" value="NEUT/ALK_ceramidase_N"/>
</dbReference>
<accession>A0A953LBM6</accession>
<reference evidence="2" key="1">
    <citation type="submission" date="2021-06" db="EMBL/GenBank/DDBJ databases">
        <title>44 bacteria genomes isolated from Dapeng, Shenzhen.</title>
        <authorList>
            <person name="Zheng W."/>
            <person name="Yu S."/>
            <person name="Huang Y."/>
        </authorList>
    </citation>
    <scope>NUCLEOTIDE SEQUENCE</scope>
    <source>
        <strain evidence="2">DP5N28-2</strain>
    </source>
</reference>
<dbReference type="Pfam" id="PF04734">
    <property type="entry name" value="Ceramidase_alk"/>
    <property type="match status" value="1"/>
</dbReference>
<dbReference type="AlphaFoldDB" id="A0A953LBM6"/>
<keyword evidence="3" id="KW-1185">Reference proteome</keyword>
<evidence type="ECO:0000313" key="3">
    <source>
        <dbReference type="Proteomes" id="UP000753961"/>
    </source>
</evidence>
<protein>
    <submittedName>
        <fullName evidence="2">Neutral/alkaline non-lysosomal ceramidase N-terminal domain-containing protein</fullName>
    </submittedName>
</protein>
<evidence type="ECO:0000259" key="1">
    <source>
        <dbReference type="Pfam" id="PF04734"/>
    </source>
</evidence>
<name>A0A953LBM6_9BACT</name>
<dbReference type="Proteomes" id="UP000753961">
    <property type="component" value="Unassembled WGS sequence"/>
</dbReference>
<dbReference type="RefSeq" id="WP_222580223.1">
    <property type="nucleotide sequence ID" value="NZ_JAHVHU010000009.1"/>
</dbReference>
<sequence>MRNTVLHLLVFLLLAWINPAFSLDANFEWKAGVAKMDITPNHPLWLAGYGGRTAPSEGTLHPIWVKALAMEDAQGEQSVLITSDLLGWPKALSDDIRAAVQRKYGLSKAQIILNSSHTHTGPVLQDALFDIYPLDDAEREKIKKYSAGLSDRVVDLIGQSLADMESVRIYAENGVARFQVNRRNNEESTQARITDLNGPNDYAVPVIKVEKSDQSLMAVVFGYACHPTVLGINQWSGDYPGFAQLELEKDHPGMQAMFFQGAGADQNPIPRRTIPLARQYGRTLAAAVDRVLEEDMKPLASSLKTAYTEVSLDLNMPPSIEELTHHCEVSSSYQKRWGERMLKDAQDGKEFRTSYPYPLQVWEMGDQRIFALGGELLVGYAIQLKEIFGYDSFVMGYSNDVMSYIPTARVLHEGGYEGASAQVVYGLPAKWSFNIESTIIHGMVELAKTIGVQSPQSKLIGQ</sequence>
<organism evidence="2 3">
    <name type="scientific">Membranihabitans marinus</name>
    <dbReference type="NCBI Taxonomy" id="1227546"/>
    <lineage>
        <taxon>Bacteria</taxon>
        <taxon>Pseudomonadati</taxon>
        <taxon>Bacteroidota</taxon>
        <taxon>Saprospiria</taxon>
        <taxon>Saprospirales</taxon>
        <taxon>Saprospiraceae</taxon>
        <taxon>Membranihabitans</taxon>
    </lineage>
</organism>
<evidence type="ECO:0000313" key="2">
    <source>
        <dbReference type="EMBL" id="MBY5958691.1"/>
    </source>
</evidence>
<dbReference type="EMBL" id="JAHVHU010000009">
    <property type="protein sequence ID" value="MBY5958691.1"/>
    <property type="molecule type" value="Genomic_DNA"/>
</dbReference>